<dbReference type="SUPFAM" id="SSF103473">
    <property type="entry name" value="MFS general substrate transporter"/>
    <property type="match status" value="1"/>
</dbReference>
<organism evidence="9 10">
    <name type="scientific">Novosphingobium sediminicola</name>
    <dbReference type="NCBI Taxonomy" id="563162"/>
    <lineage>
        <taxon>Bacteria</taxon>
        <taxon>Pseudomonadati</taxon>
        <taxon>Pseudomonadota</taxon>
        <taxon>Alphaproteobacteria</taxon>
        <taxon>Sphingomonadales</taxon>
        <taxon>Sphingomonadaceae</taxon>
        <taxon>Novosphingobium</taxon>
    </lineage>
</organism>
<feature type="transmembrane region" description="Helical" evidence="7">
    <location>
        <begin position="369"/>
        <end position="394"/>
    </location>
</feature>
<feature type="transmembrane region" description="Helical" evidence="7">
    <location>
        <begin position="236"/>
        <end position="259"/>
    </location>
</feature>
<feature type="transmembrane region" description="Helical" evidence="7">
    <location>
        <begin position="280"/>
        <end position="305"/>
    </location>
</feature>
<dbReference type="InterPro" id="IPR036259">
    <property type="entry name" value="MFS_trans_sf"/>
</dbReference>
<evidence type="ECO:0000313" key="10">
    <source>
        <dbReference type="Proteomes" id="UP000548867"/>
    </source>
</evidence>
<keyword evidence="3" id="KW-1003">Cell membrane</keyword>
<evidence type="ECO:0000256" key="7">
    <source>
        <dbReference type="SAM" id="Phobius"/>
    </source>
</evidence>
<dbReference type="PANTHER" id="PTHR42718">
    <property type="entry name" value="MAJOR FACILITATOR SUPERFAMILY MULTIDRUG TRANSPORTER MFSC"/>
    <property type="match status" value="1"/>
</dbReference>
<dbReference type="AlphaFoldDB" id="A0A7W6CFX7"/>
<evidence type="ECO:0000256" key="5">
    <source>
        <dbReference type="ARBA" id="ARBA00022989"/>
    </source>
</evidence>
<evidence type="ECO:0000256" key="6">
    <source>
        <dbReference type="ARBA" id="ARBA00023136"/>
    </source>
</evidence>
<dbReference type="GO" id="GO:0005886">
    <property type="term" value="C:plasma membrane"/>
    <property type="evidence" value="ECO:0007669"/>
    <property type="project" value="UniProtKB-SubCell"/>
</dbReference>
<evidence type="ECO:0000259" key="8">
    <source>
        <dbReference type="PROSITE" id="PS50850"/>
    </source>
</evidence>
<feature type="transmembrane region" description="Helical" evidence="7">
    <location>
        <begin position="209"/>
        <end position="230"/>
    </location>
</feature>
<dbReference type="InterPro" id="IPR011701">
    <property type="entry name" value="MFS"/>
</dbReference>
<reference evidence="9 10" key="1">
    <citation type="submission" date="2020-08" db="EMBL/GenBank/DDBJ databases">
        <title>Genomic Encyclopedia of Type Strains, Phase IV (KMG-IV): sequencing the most valuable type-strain genomes for metagenomic binning, comparative biology and taxonomic classification.</title>
        <authorList>
            <person name="Goeker M."/>
        </authorList>
    </citation>
    <scope>NUCLEOTIDE SEQUENCE [LARGE SCALE GENOMIC DNA]</scope>
    <source>
        <strain evidence="9 10">DSM 27057</strain>
    </source>
</reference>
<keyword evidence="2" id="KW-0813">Transport</keyword>
<accession>A0A7W6CFX7</accession>
<evidence type="ECO:0000256" key="4">
    <source>
        <dbReference type="ARBA" id="ARBA00022692"/>
    </source>
</evidence>
<feature type="transmembrane region" description="Helical" evidence="7">
    <location>
        <begin position="415"/>
        <end position="435"/>
    </location>
</feature>
<keyword evidence="6 7" id="KW-0472">Membrane</keyword>
<feature type="domain" description="Major facilitator superfamily (MFS) profile" evidence="8">
    <location>
        <begin position="26"/>
        <end position="471"/>
    </location>
</feature>
<feature type="transmembrane region" description="Helical" evidence="7">
    <location>
        <begin position="150"/>
        <end position="174"/>
    </location>
</feature>
<feature type="transmembrane region" description="Helical" evidence="7">
    <location>
        <begin position="180"/>
        <end position="197"/>
    </location>
</feature>
<feature type="transmembrane region" description="Helical" evidence="7">
    <location>
        <begin position="92"/>
        <end position="109"/>
    </location>
</feature>
<dbReference type="InterPro" id="IPR020846">
    <property type="entry name" value="MFS_dom"/>
</dbReference>
<proteinExistence type="predicted"/>
<keyword evidence="4 7" id="KW-0812">Transmembrane</keyword>
<dbReference type="RefSeq" id="WP_183626413.1">
    <property type="nucleotide sequence ID" value="NZ_JACIDX010000010.1"/>
</dbReference>
<dbReference type="Gene3D" id="1.20.1720.10">
    <property type="entry name" value="Multidrug resistance protein D"/>
    <property type="match status" value="1"/>
</dbReference>
<feature type="transmembrane region" description="Helical" evidence="7">
    <location>
        <begin position="311"/>
        <end position="332"/>
    </location>
</feature>
<dbReference type="GO" id="GO:0022857">
    <property type="term" value="F:transmembrane transporter activity"/>
    <property type="evidence" value="ECO:0007669"/>
    <property type="project" value="InterPro"/>
</dbReference>
<protein>
    <submittedName>
        <fullName evidence="9">EmrB/QacA subfamily drug resistance transporter</fullName>
    </submittedName>
</protein>
<sequence>MQQTTPPAADAALIEEAGGSSDYRLIGLIVACALFMEQFDGTVLTTALPTIARDFGVRPPALSVTVTSYLLALAVFVPVSGYMADRFGARRVFCAAIGVFALGSLGSALTNGLEAMAAARFLQGVGGAMMLPVGRLVMLRTVPPRDLVNATSWMLMPGLLGTILGPPLGGFIVTYMHWRAIFWINIPIAALALVLVWRNIPDIRAQEPPVFDAVGFVLSAVALAALMVGFEAAGPIHAGAVALLPLGLGVVMALAYWAHARRHPAPIMDFALLRHRNFRLSWIAGSITRLLQGAQPFLLALMVQYGFGFSAARAGTITLATAVGSIVMKGLAGPVLRRLGFRRGLTLMGAAGTVVYASCGFFSPAWPEWAIWGVLVLAGFLMSFQFTAYNTIAYDGLASEEMSRATSFYTTFQQLTLSLGVCMAATILQISTAAHGVNHPELRDFALAFWIIAAISFTAIIPNLAFAPDAGSRLTETE</sequence>
<evidence type="ECO:0000256" key="2">
    <source>
        <dbReference type="ARBA" id="ARBA00022448"/>
    </source>
</evidence>
<comment type="subcellular location">
    <subcellularLocation>
        <location evidence="1">Cell membrane</location>
        <topology evidence="1">Multi-pass membrane protein</topology>
    </subcellularLocation>
</comment>
<dbReference type="PANTHER" id="PTHR42718:SF46">
    <property type="entry name" value="BLR6921 PROTEIN"/>
    <property type="match status" value="1"/>
</dbReference>
<feature type="transmembrane region" description="Helical" evidence="7">
    <location>
        <begin position="61"/>
        <end position="80"/>
    </location>
</feature>
<keyword evidence="10" id="KW-1185">Reference proteome</keyword>
<comment type="caution">
    <text evidence="9">The sequence shown here is derived from an EMBL/GenBank/DDBJ whole genome shotgun (WGS) entry which is preliminary data.</text>
</comment>
<evidence type="ECO:0000256" key="1">
    <source>
        <dbReference type="ARBA" id="ARBA00004651"/>
    </source>
</evidence>
<evidence type="ECO:0000313" key="9">
    <source>
        <dbReference type="EMBL" id="MBB3955799.1"/>
    </source>
</evidence>
<dbReference type="EMBL" id="JACIDX010000010">
    <property type="protein sequence ID" value="MBB3955799.1"/>
    <property type="molecule type" value="Genomic_DNA"/>
</dbReference>
<dbReference type="Proteomes" id="UP000548867">
    <property type="component" value="Unassembled WGS sequence"/>
</dbReference>
<name>A0A7W6CFX7_9SPHN</name>
<feature type="transmembrane region" description="Helical" evidence="7">
    <location>
        <begin position="121"/>
        <end position="138"/>
    </location>
</feature>
<gene>
    <name evidence="9" type="ORF">GGR38_002755</name>
</gene>
<dbReference type="PROSITE" id="PS50850">
    <property type="entry name" value="MFS"/>
    <property type="match status" value="1"/>
</dbReference>
<dbReference type="Gene3D" id="1.20.1250.20">
    <property type="entry name" value="MFS general substrate transporter like domains"/>
    <property type="match status" value="1"/>
</dbReference>
<evidence type="ECO:0000256" key="3">
    <source>
        <dbReference type="ARBA" id="ARBA00022475"/>
    </source>
</evidence>
<dbReference type="Pfam" id="PF07690">
    <property type="entry name" value="MFS_1"/>
    <property type="match status" value="1"/>
</dbReference>
<feature type="transmembrane region" description="Helical" evidence="7">
    <location>
        <begin position="344"/>
        <end position="363"/>
    </location>
</feature>
<keyword evidence="5 7" id="KW-1133">Transmembrane helix</keyword>
<feature type="transmembrane region" description="Helical" evidence="7">
    <location>
        <begin position="447"/>
        <end position="466"/>
    </location>
</feature>